<evidence type="ECO:0000256" key="10">
    <source>
        <dbReference type="ARBA" id="ARBA00023065"/>
    </source>
</evidence>
<evidence type="ECO:0000256" key="12">
    <source>
        <dbReference type="ARBA" id="ARBA00023180"/>
    </source>
</evidence>
<organism evidence="16 17">
    <name type="scientific">Australozyma saopauloensis</name>
    <dbReference type="NCBI Taxonomy" id="291208"/>
    <lineage>
        <taxon>Eukaryota</taxon>
        <taxon>Fungi</taxon>
        <taxon>Dikarya</taxon>
        <taxon>Ascomycota</taxon>
        <taxon>Saccharomycotina</taxon>
        <taxon>Pichiomycetes</taxon>
        <taxon>Metschnikowiaceae</taxon>
        <taxon>Australozyma</taxon>
    </lineage>
</organism>
<dbReference type="GO" id="GO:0006826">
    <property type="term" value="P:iron ion transport"/>
    <property type="evidence" value="ECO:0007669"/>
    <property type="project" value="TreeGrafter"/>
</dbReference>
<keyword evidence="12" id="KW-0325">Glycoprotein</keyword>
<dbReference type="Proteomes" id="UP001338582">
    <property type="component" value="Chromosome 2"/>
</dbReference>
<dbReference type="SFLD" id="SFLDS00052">
    <property type="entry name" value="Ferric_Reductase_Domain"/>
    <property type="match status" value="1"/>
</dbReference>
<dbReference type="Pfam" id="PF08030">
    <property type="entry name" value="NAD_binding_6"/>
    <property type="match status" value="1"/>
</dbReference>
<reference evidence="16 17" key="1">
    <citation type="submission" date="2023-10" db="EMBL/GenBank/DDBJ databases">
        <title>Draft Genome Sequence of Candida saopaulonensis from a very Premature Infant with Sepsis.</title>
        <authorList>
            <person name="Ning Y."/>
            <person name="Dai R."/>
            <person name="Xiao M."/>
            <person name="Xu Y."/>
            <person name="Yan Q."/>
            <person name="Zhang L."/>
        </authorList>
    </citation>
    <scope>NUCLEOTIDE SEQUENCE [LARGE SCALE GENOMIC DNA]</scope>
    <source>
        <strain evidence="16 17">19XY460</strain>
    </source>
</reference>
<dbReference type="EMBL" id="CP138895">
    <property type="protein sequence ID" value="WPK24651.1"/>
    <property type="molecule type" value="Genomic_DNA"/>
</dbReference>
<dbReference type="InterPro" id="IPR013121">
    <property type="entry name" value="Fe_red_NAD-bd_6"/>
</dbReference>
<proteinExistence type="inferred from homology"/>
<dbReference type="KEGG" id="asau:88172996"/>
<evidence type="ECO:0000256" key="2">
    <source>
        <dbReference type="ARBA" id="ARBA00006278"/>
    </source>
</evidence>
<keyword evidence="9" id="KW-0560">Oxidoreductase</keyword>
<keyword evidence="14" id="KW-0732">Signal</keyword>
<evidence type="ECO:0000256" key="11">
    <source>
        <dbReference type="ARBA" id="ARBA00023136"/>
    </source>
</evidence>
<keyword evidence="17" id="KW-1185">Reference proteome</keyword>
<feature type="signal peptide" evidence="14">
    <location>
        <begin position="1"/>
        <end position="22"/>
    </location>
</feature>
<dbReference type="InterPro" id="IPR017927">
    <property type="entry name" value="FAD-bd_FR_type"/>
</dbReference>
<dbReference type="PANTHER" id="PTHR32361">
    <property type="entry name" value="FERRIC/CUPRIC REDUCTASE TRANSMEMBRANE COMPONENT"/>
    <property type="match status" value="1"/>
</dbReference>
<evidence type="ECO:0000256" key="1">
    <source>
        <dbReference type="ARBA" id="ARBA00004141"/>
    </source>
</evidence>
<dbReference type="GO" id="GO:0006879">
    <property type="term" value="P:intracellular iron ion homeostasis"/>
    <property type="evidence" value="ECO:0007669"/>
    <property type="project" value="TreeGrafter"/>
</dbReference>
<evidence type="ECO:0000256" key="6">
    <source>
        <dbReference type="ARBA" id="ARBA00022827"/>
    </source>
</evidence>
<evidence type="ECO:0000313" key="17">
    <source>
        <dbReference type="Proteomes" id="UP001338582"/>
    </source>
</evidence>
<comment type="subcellular location">
    <subcellularLocation>
        <location evidence="1">Membrane</location>
        <topology evidence="1">Multi-pass membrane protein</topology>
    </subcellularLocation>
</comment>
<feature type="transmembrane region" description="Helical" evidence="13">
    <location>
        <begin position="348"/>
        <end position="366"/>
    </location>
</feature>
<dbReference type="GO" id="GO:0005886">
    <property type="term" value="C:plasma membrane"/>
    <property type="evidence" value="ECO:0007669"/>
    <property type="project" value="TreeGrafter"/>
</dbReference>
<keyword evidence="3" id="KW-0813">Transport</keyword>
<dbReference type="CDD" id="cd06186">
    <property type="entry name" value="NOX_Duox_like_FAD_NADP"/>
    <property type="match status" value="1"/>
</dbReference>
<dbReference type="InterPro" id="IPR013112">
    <property type="entry name" value="FAD-bd_8"/>
</dbReference>
<evidence type="ECO:0000256" key="5">
    <source>
        <dbReference type="ARBA" id="ARBA00022692"/>
    </source>
</evidence>
<dbReference type="RefSeq" id="XP_062877034.1">
    <property type="nucleotide sequence ID" value="XM_063020964.1"/>
</dbReference>
<dbReference type="Pfam" id="PF01794">
    <property type="entry name" value="Ferric_reduct"/>
    <property type="match status" value="1"/>
</dbReference>
<feature type="transmembrane region" description="Helical" evidence="13">
    <location>
        <begin position="230"/>
        <end position="248"/>
    </location>
</feature>
<comment type="similarity">
    <text evidence="2">Belongs to the ferric reductase (FRE) family.</text>
</comment>
<evidence type="ECO:0000256" key="3">
    <source>
        <dbReference type="ARBA" id="ARBA00022448"/>
    </source>
</evidence>
<keyword evidence="8 13" id="KW-1133">Transmembrane helix</keyword>
<dbReference type="Gene3D" id="3.40.50.80">
    <property type="entry name" value="Nucleotide-binding domain of ferredoxin-NADP reductase (FNR) module"/>
    <property type="match status" value="1"/>
</dbReference>
<evidence type="ECO:0000256" key="13">
    <source>
        <dbReference type="SAM" id="Phobius"/>
    </source>
</evidence>
<dbReference type="Pfam" id="PF08022">
    <property type="entry name" value="FAD_binding_8"/>
    <property type="match status" value="1"/>
</dbReference>
<keyword evidence="4" id="KW-0285">Flavoprotein</keyword>
<dbReference type="InterPro" id="IPR013130">
    <property type="entry name" value="Fe3_Rdtase_TM_dom"/>
</dbReference>
<dbReference type="PANTHER" id="PTHR32361:SF9">
    <property type="entry name" value="FERRIC REDUCTASE TRANSMEMBRANE COMPONENT 3-RELATED"/>
    <property type="match status" value="1"/>
</dbReference>
<evidence type="ECO:0000313" key="16">
    <source>
        <dbReference type="EMBL" id="WPK24651.1"/>
    </source>
</evidence>
<accession>A0AAX4H8T3</accession>
<dbReference type="SUPFAM" id="SSF52343">
    <property type="entry name" value="Ferredoxin reductase-like, C-terminal NADP-linked domain"/>
    <property type="match status" value="1"/>
</dbReference>
<evidence type="ECO:0000256" key="9">
    <source>
        <dbReference type="ARBA" id="ARBA00023002"/>
    </source>
</evidence>
<keyword evidence="5 13" id="KW-0812">Transmembrane</keyword>
<evidence type="ECO:0000259" key="15">
    <source>
        <dbReference type="PROSITE" id="PS51384"/>
    </source>
</evidence>
<protein>
    <recommendedName>
        <fullName evidence="15">FAD-binding FR-type domain-containing protein</fullName>
    </recommendedName>
</protein>
<dbReference type="GO" id="GO:0015677">
    <property type="term" value="P:copper ion import"/>
    <property type="evidence" value="ECO:0007669"/>
    <property type="project" value="TreeGrafter"/>
</dbReference>
<dbReference type="GO" id="GO:0000293">
    <property type="term" value="F:ferric-chelate reductase activity"/>
    <property type="evidence" value="ECO:0007669"/>
    <property type="project" value="UniProtKB-ARBA"/>
</dbReference>
<name>A0AAX4H8T3_9ASCO</name>
<evidence type="ECO:0000256" key="8">
    <source>
        <dbReference type="ARBA" id="ARBA00022989"/>
    </source>
</evidence>
<keyword evidence="11 13" id="KW-0472">Membrane</keyword>
<keyword evidence="7" id="KW-0249">Electron transport</keyword>
<keyword evidence="6" id="KW-0274">FAD</keyword>
<feature type="chain" id="PRO_5043915194" description="FAD-binding FR-type domain-containing protein" evidence="14">
    <location>
        <begin position="23"/>
        <end position="701"/>
    </location>
</feature>
<feature type="transmembrane region" description="Helical" evidence="13">
    <location>
        <begin position="310"/>
        <end position="328"/>
    </location>
</feature>
<gene>
    <name evidence="16" type="ORF">PUMCH_001931</name>
</gene>
<dbReference type="GeneID" id="88172996"/>
<dbReference type="InterPro" id="IPR039261">
    <property type="entry name" value="FNR_nucleotide-bd"/>
</dbReference>
<evidence type="ECO:0000256" key="14">
    <source>
        <dbReference type="SAM" id="SignalP"/>
    </source>
</evidence>
<evidence type="ECO:0000256" key="4">
    <source>
        <dbReference type="ARBA" id="ARBA00022630"/>
    </source>
</evidence>
<feature type="transmembrane region" description="Helical" evidence="13">
    <location>
        <begin position="155"/>
        <end position="177"/>
    </location>
</feature>
<feature type="domain" description="FAD-binding FR-type" evidence="15">
    <location>
        <begin position="420"/>
        <end position="526"/>
    </location>
</feature>
<dbReference type="SFLD" id="SFLDG01168">
    <property type="entry name" value="Ferric_reductase_subgroup_(FRE"/>
    <property type="match status" value="1"/>
</dbReference>
<dbReference type="InterPro" id="IPR051410">
    <property type="entry name" value="Ferric/Cupric_Reductase"/>
</dbReference>
<evidence type="ECO:0000256" key="7">
    <source>
        <dbReference type="ARBA" id="ARBA00022982"/>
    </source>
</evidence>
<sequence length="701" mass="79872">MVSLSSLATVLLLSSTTLAVEGVTIYHKDDLIVSTCKTMLGKAAVLFNATTDKAGYCNRKNQQALGSMATCLKMSKNEQAVDTFITLCAKYNLTAEQFMASYNNASNFLVKNVTANPTYKKGKLFYYPVQIPAKTLKGAFDSNIGRYYNYNRANYYGWVLLAYWFALILLAGACRLVKFIAPKFVQSLNGKVTNLYRKYISLPALVKEKRVAHGAIFKVFEFIIPSRLETIQIFVYFILTLAFNVANFHHDSPNSIWTVQSAEIGRKIADRSGVMVLYLIPQLILFGGRNNFTRWISGWSYARFNVIHHWMGRIVMILIIVHAVGMTFNGKGIGKYDSRNKKPYVRWGYVSTVAGCLMCFHSMAILRKTRYELFVLSHNVLAVVFIMGAWLHIENDEFEQFTIAATAVWAFDKVMRLARMAWFGVQTADVQLIANETLKVRVPKPSRWKPYPLCHAYIYFFRASCFWQSHPFTVVYSTVDQNEISFFIKVKGGMSNSLYQYLSNQPDQRASIKCSVEGPYGSQEPLQHYESLVFFAGGNGIPGLFASALEFALKNTNQKVKLYWTIRHWKSMEWFYTEFLSLKDTNIEAVVYVSRYDTKLDEDFIEKFQPELSSSSSEKDLDAKNSQDHVARLMESLSFVDFRSGRPNIEEVVQQEISETSRSMAVIACGHDQFVDATRKAVVNNLPVGKRVDLIDTMEVW</sequence>
<dbReference type="AlphaFoldDB" id="A0AAX4H8T3"/>
<dbReference type="PROSITE" id="PS51384">
    <property type="entry name" value="FAD_FR"/>
    <property type="match status" value="1"/>
</dbReference>
<feature type="transmembrane region" description="Helical" evidence="13">
    <location>
        <begin position="373"/>
        <end position="393"/>
    </location>
</feature>
<keyword evidence="10" id="KW-0406">Ion transport</keyword>